<feature type="compositionally biased region" description="Basic and acidic residues" evidence="1">
    <location>
        <begin position="56"/>
        <end position="72"/>
    </location>
</feature>
<comment type="caution">
    <text evidence="2">The sequence shown here is derived from an EMBL/GenBank/DDBJ whole genome shotgun (WGS) entry which is preliminary data.</text>
</comment>
<gene>
    <name evidence="2" type="ORF">NDU88_007567</name>
</gene>
<evidence type="ECO:0000313" key="3">
    <source>
        <dbReference type="Proteomes" id="UP001066276"/>
    </source>
</evidence>
<dbReference type="EMBL" id="JANPWB010000006">
    <property type="protein sequence ID" value="KAJ1182375.1"/>
    <property type="molecule type" value="Genomic_DNA"/>
</dbReference>
<keyword evidence="3" id="KW-1185">Reference proteome</keyword>
<organism evidence="2 3">
    <name type="scientific">Pleurodeles waltl</name>
    <name type="common">Iberian ribbed newt</name>
    <dbReference type="NCBI Taxonomy" id="8319"/>
    <lineage>
        <taxon>Eukaryota</taxon>
        <taxon>Metazoa</taxon>
        <taxon>Chordata</taxon>
        <taxon>Craniata</taxon>
        <taxon>Vertebrata</taxon>
        <taxon>Euteleostomi</taxon>
        <taxon>Amphibia</taxon>
        <taxon>Batrachia</taxon>
        <taxon>Caudata</taxon>
        <taxon>Salamandroidea</taxon>
        <taxon>Salamandridae</taxon>
        <taxon>Pleurodelinae</taxon>
        <taxon>Pleurodeles</taxon>
    </lineage>
</organism>
<dbReference type="Proteomes" id="UP001066276">
    <property type="component" value="Chromosome 3_2"/>
</dbReference>
<accession>A0AAV7U0R1</accession>
<protein>
    <submittedName>
        <fullName evidence="2">Uncharacterized protein</fullName>
    </submittedName>
</protein>
<feature type="region of interest" description="Disordered" evidence="1">
    <location>
        <begin position="1"/>
        <end position="92"/>
    </location>
</feature>
<reference evidence="2" key="1">
    <citation type="journal article" date="2022" name="bioRxiv">
        <title>Sequencing and chromosome-scale assembly of the giantPleurodeles waltlgenome.</title>
        <authorList>
            <person name="Brown T."/>
            <person name="Elewa A."/>
            <person name="Iarovenko S."/>
            <person name="Subramanian E."/>
            <person name="Araus A.J."/>
            <person name="Petzold A."/>
            <person name="Susuki M."/>
            <person name="Suzuki K.-i.T."/>
            <person name="Hayashi T."/>
            <person name="Toyoda A."/>
            <person name="Oliveira C."/>
            <person name="Osipova E."/>
            <person name="Leigh N.D."/>
            <person name="Simon A."/>
            <person name="Yun M.H."/>
        </authorList>
    </citation>
    <scope>NUCLEOTIDE SEQUENCE</scope>
    <source>
        <strain evidence="2">20211129_DDA</strain>
        <tissue evidence="2">Liver</tissue>
    </source>
</reference>
<name>A0AAV7U0R1_PLEWA</name>
<proteinExistence type="predicted"/>
<feature type="compositionally biased region" description="Basic and acidic residues" evidence="1">
    <location>
        <begin position="15"/>
        <end position="29"/>
    </location>
</feature>
<evidence type="ECO:0000256" key="1">
    <source>
        <dbReference type="SAM" id="MobiDB-lite"/>
    </source>
</evidence>
<dbReference type="AlphaFoldDB" id="A0AAV7U0R1"/>
<sequence length="117" mass="12631">MDLRRKCGGPPVRSNRGEEIRSGGERTTEESVVPVGKKYYGGAGKAAVEESELEENPLRDETDTDAIPRLEVENDVDETTGPKTPDKLGGHHRGVASCYSPGGTWIAQVCNHLLGKL</sequence>
<evidence type="ECO:0000313" key="2">
    <source>
        <dbReference type="EMBL" id="KAJ1182375.1"/>
    </source>
</evidence>